<evidence type="ECO:0000256" key="2">
    <source>
        <dbReference type="ARBA" id="ARBA00022741"/>
    </source>
</evidence>
<feature type="region of interest" description="Disordered" evidence="8">
    <location>
        <begin position="120"/>
        <end position="142"/>
    </location>
</feature>
<evidence type="ECO:0000256" key="3">
    <source>
        <dbReference type="ARBA" id="ARBA00022917"/>
    </source>
</evidence>
<accession>A0ABR4L9R9</accession>
<dbReference type="InterPro" id="IPR029636">
    <property type="entry name" value="Csf1"/>
</dbReference>
<keyword evidence="9" id="KW-1133">Transmembrane helix</keyword>
<comment type="function">
    <text evidence="7">Catalyzes the GTP-dependent ribosomal translocation step during translation elongation. During this step, the ribosome changes from the pre-translocational (PRE) to the post-translocational (POST) state as the newly formed A-site-bound peptidyl-tRNA and P-site-bound deacylated tRNA move to the P and E sites, respectively. Catalyzes the coordinated movement of the two tRNA molecules, the mRNA and conformational changes in the ribosome.</text>
</comment>
<dbReference type="InterPro" id="IPR027417">
    <property type="entry name" value="P-loop_NTPase"/>
</dbReference>
<sequence>MAVSSFTTLALTPDPSFNWFFFLQLIVSCILVLFFLFYFNRLFATLVSYGIRAYTWHYYRAYVDIHALQISLLGGRVFFKGIRYHGVNETIFVHGGFITWHFWKHAVRRTDISRLVSTKTVGGPQRSGGVDDDGTKNGSIGEQGGVGCPTALPCRITAKVYGLEWFIYNRTPAYKSILDGFVSGPSAQPDSGSASSQTSLKENQPDVLFANESSAAHNGAHPVASQQDGASAPEIEDGLFRMLQLLPLKLECDKGAIVMGNENTTSVLTITFDSAIGLIEACHAPSQLDLYRQIFSFKFDHPIVQIRPNPDYKQSQLAAASGLSTSREEKSGTKRKRDTVFNYQFQTRRVWQSLRDLIPYFQTSVESFHTPNMRYGMGPRYPTDLRNDSRWVGLSRYLEQGSQDDHGEWDSIEYGRFSTVLDSPSMAVTYFWDIPGVVRADSAAGEALPREPSDINGASPPEWGIDVKMEGGIVNYGPWADRERVGLQNMFFPNAYRNSHPAEPLRPGEPRRNSIFRIRIEFDQDTILRIPTREPSKDWQWKGRGDAVRGASKLKKRHRRKRTRATESEKGNLGPDMRPFGWFSLRIAGNSTINYAMAMVAGKSGFASQLDLDLRDSKMSSSVNHALLWTCPRQLITCDLSLPLAWNSMRVWGFDVKSHDMELFLLRDHIFLLTDLITDWGSGPSPDYYTFVPFIYHLDMSFTNLQLFINVNDSNIVSDPTDLTDNRLLVIKGENLTSSVIIPLDNYCAEQNAVDFDVSLQDAKIEFMAPMWDTLHTFLKTKQLATLESLAIGGSYSYFLSTSAELTDTLLLNLHGISPRLYLFGFLIKCFMIVRENYFGEDVHFKTLEEFQELAYSGDASAAHNGINPNKKTNDLDVVLRVTVDNPCVLLPENLYDDLNYIRLAAPSLEIDLRFTNYYMDLQFSLAPLGAALESHSKTEQSMISNIQLFIDGASIYGHRVFGLPPSEPTYVCNWDFDIGRLLGECSPKFLASLADALQSFDFSFDNEENALPPLFPIALHDVTFLRARIDSVHISILLDNAALLLSTGTATARFNDWANDKFSKRMNLCLPDISVAAIDRSSLSQYDGSIQSVVPSQALFLTSVNVKMVQRRSDIADGRRLQQQHIRSHDQRTQRTPWLLLDWDEVGPDISYTGTDGVPPPTIAIPTMPEPLGRDYGSDPGLLRYPQDRGSPSSKSFLLPPESSSVRSRPKKARRRVSETRSLSSSTYQNQNYRGRAAGDLNLRPHRSQINVSKTALHTQSSPNAWDVPGFTLHRIKLNMSQLPFGHASDPDPSKSDPPAPKFEHKSTPFGDDNTTYTNFIVELDKGVRGICTPDFIFMLSMLLESFELRHPTEMIDSLQKDIISDIVAYEKALKRPKKVTTFTIRTPVISMKLVNTHSSCNGTEDSFQDEYRLEISRLGTTFRTRVERQKGDLLVGIKKGITAHASAERLSVSVESRYLDQHRQKSEAGCLLSDINFWLVASPVTRSNLQIREFHTITSTKSVEQLAYLVRRTTTMLDSATSSFQHSSLRRHRRMRFLIYRLTQSAAHVPDPAFLTRISYMLRLAPGHLRHHDSWKIISRIRNVFNSLPIEQQQDLAEKCLQDDVEVWPNAKTLVLSSFDQWRAWDLALVEKSYVMRRIWGTSETTSGSSSSAACFSSSIKLFRFPIDSGPRESGFAIQNLSTVVSSRPVQDGQIGNERTPKSPVIVESYCSSVELHLRWEILDLVEGLVNTMSTVTLKSAIVDEKAETQMAEQSELQFVFGTDLGAINVDGINLKLALTGEALRSSLVLKPLDVHSRSASLLISSGTSSLNLSNPSKVMMQWKFTDPHIHCSRMSEETTTEAKHDWKIAVSSRRLRYDMSEDLLSLAHTADRLIEDEVQFVHRLTKKLSLPVRRSGETVTDRKQSHNKFQIVTFLDDYRLGFCVLPSLTYVISGEVARASIISRLERNIEVDFDLKQNVHTFLSSEGVRWQPLAELGIPPINGRIMVNMLPNRTDVEADVTVELIELEASAVRCLLSALTRPELSHLATDLKQNVESLEFHCREVLALDNVSSDDKDTSNSVFLYRARTTMAGTKIHAMAPGLNDNNYSADMEFSLGMVRMRVSNGLEAGHPTEYPEFHVDTSRIGFDLSKKETFSTRSYCSFAIDARVRGTSTTDENGKALQAFHLTSKNCDIELFPEAAALVVDVAAHLQERMKTMDLSHEVKRLKNLRHRVHSQTKTTASELPSVRISDDSPHTDDLFGAIFSLDLNEIQVTWNMATFTQPTSPRRPDDLVFSIKRVDLSNKKTNSARLRIEDAQLQMVPLSGDRKKRAMNSALLPELVFNVASSSTGDDMRVAFQAAGKSLDLRATSDFILPGSMIQNSIASAVNIIRDANSILVPKQSDDNDKERSLFGNKRLRSVLVDVDFAGAIVSLQGRQSNDQQTLLTATLKGTPTSKTKYGQYVQEDAAATATLRAPGVALKVQFEDSAYEGSTLNAELKIDASTNVLYPSIVPLMKQMSATVKEVMGDQAKPRRPSSAMMLQPQRLMQETPLDSNDPTSLLGRCKLNVGLLICKQEFSLSCQPIARVAATVGFDSVYVAVNTVQSDEDERFLALSVAFNAFQASVKHVYSNESTANFGVNSVVMSLMNSRHFGQSKGISAALRVSPMQVLLNIRQVQDLLLFREIWVPANENLDSEAGLEAQPLETQAYIVQRYQQVASAPAFPWSTTIAIEKLEIQLDMGSTLGKAQFAIDDLWLSSQKTSDREQILCVGLKTVGIESKGRLSGLAEIQTIRVRTSINWPDATTDVKTPLIQASIAFHHLEVKVAFDYQPFLVAHVASFDFLMYNVGGSSEGSNERLFSILEGDQVQVFCTTLTASQSLALFQAWQRLMQDKQAAYEVSLREIERYLRRRTSVFSDRAELSSRKAARRVEEKMEKAPISLQTGVVVTINAVHIGAFPSTFFDNHVFKLEAHEAQARFDVSMDKGKIHSALGLTLGQLRVALSPLTRSDPAVIENLLVSETAARVIESRGGTILKVPRVVAGMNTWQESGSHQIEYVFRSSFEGKVDVGWNYARISFIRDMWETHSRALASRLGKPLPPSAVRITGGLSTEGGGDKRDQQEKITAVVNVPQSKYDYVAMEPPVIETPQLRDMGEATPPLEWIGLQRDKLPNVTHQIIIVTLLEIAKEVEDAYAKIFFTVEELRALMDRKANIRNMSVIAHVDHGKSTLSDSLVQRAGIIAAAKAGDARFMDTRPDEQERGITIKSTAISLYAKFPDEEDLKEIPQAVDGSEFLINLIDSPGHVDFSSEVTAALRVTDGALVVVDCVSGVCVQTETVLRQALTERIKPVLIINKVDRALLELQVSKEDLYQSFSRTIESVNVIIATYEDKALGDVQIYPDRGTVAFGSGLHGWAFTVRQFAVKFAKKFGVDRKKMLERLWGDNYFNPKTKKWTKTAPEVDGKPVERAFNQFILDPIFKIFQLINNDKKDQIPALLEKIDVKLASDEKDLVGKQLLKTVMRKFLPAADAMLEMICIHLPSPVTAQKYRAETLYEGPADDESAIGIRDCDPKAPLMLYVSKMVPTSDKGRFYAFGRVYSGTVRSGLKVRIQGPNYTPGQKTDLFVKNIQRTILMMGRFVEPIEDVPAGNIVGLVGVDQFLLKSGTLTTSETAHNLKVMKFSVSPVVQRSVEVKNAADLPKLVEGLKRLSKSDPCVLTMINESGEHVVAGAGELHLEICLKDLEEDHAGVPLRISDPVVSYRETVSSTSSMTALSKSPNKHNRLYLTAEPLDEEVSGAIESGKISPRDDFKARARVLADEHGWDVTDARKIWCFGPDTTGANLLVDQTKAVQYLNEIKDHVVSGFQWATREGPIAEEPMRSIRFNVLDVTLHADAIHRGSGQIMPTTRRVLYAATLLAEPGILEPIFNVEIQVPEQAMGGIYGVLTRRRGHVYTEEQRPGTPLFNVKAYLPVNESFGFPGELRQATGGQAFPQSVFDHWAVLPGGSPLDTTTKPGQVVTELRKRKGLKEVVPGYENYYDRL</sequence>
<dbReference type="InterPro" id="IPR056779">
    <property type="entry name" value="Csf1_C"/>
</dbReference>
<evidence type="ECO:0000313" key="11">
    <source>
        <dbReference type="EMBL" id="KAL2861092.1"/>
    </source>
</evidence>
<dbReference type="SUPFAM" id="SSF52540">
    <property type="entry name" value="P-loop containing nucleoside triphosphate hydrolases"/>
    <property type="match status" value="1"/>
</dbReference>
<dbReference type="SMART" id="SM00838">
    <property type="entry name" value="EFG_C"/>
    <property type="match status" value="1"/>
</dbReference>
<feature type="compositionally biased region" description="Polar residues" evidence="8">
    <location>
        <begin position="315"/>
        <end position="325"/>
    </location>
</feature>
<keyword evidence="2" id="KW-0547">Nucleotide-binding</keyword>
<evidence type="ECO:0000256" key="8">
    <source>
        <dbReference type="SAM" id="MobiDB-lite"/>
    </source>
</evidence>
<name>A0ABR4L9R9_9EURO</name>
<dbReference type="InterPro" id="IPR000640">
    <property type="entry name" value="EFG_V-like"/>
</dbReference>
<keyword evidence="9" id="KW-0472">Membrane</keyword>
<dbReference type="CDD" id="cd04096">
    <property type="entry name" value="eEF2_snRNP_like_C"/>
    <property type="match status" value="1"/>
</dbReference>
<dbReference type="CDD" id="cd01885">
    <property type="entry name" value="EF2"/>
    <property type="match status" value="1"/>
</dbReference>
<dbReference type="InterPro" id="IPR005517">
    <property type="entry name" value="Transl_elong_EFG/EF2_IV"/>
</dbReference>
<feature type="compositionally biased region" description="Basic and acidic residues" evidence="8">
    <location>
        <begin position="538"/>
        <end position="547"/>
    </location>
</feature>
<organism evidence="11 12">
    <name type="scientific">Aspergillus lucknowensis</name>
    <dbReference type="NCBI Taxonomy" id="176173"/>
    <lineage>
        <taxon>Eukaryota</taxon>
        <taxon>Fungi</taxon>
        <taxon>Dikarya</taxon>
        <taxon>Ascomycota</taxon>
        <taxon>Pezizomycotina</taxon>
        <taxon>Eurotiomycetes</taxon>
        <taxon>Eurotiomycetidae</taxon>
        <taxon>Eurotiales</taxon>
        <taxon>Aspergillaceae</taxon>
        <taxon>Aspergillus</taxon>
        <taxon>Aspergillus subgen. Nidulantes</taxon>
    </lineage>
</organism>
<dbReference type="InterPro" id="IPR000795">
    <property type="entry name" value="T_Tr_GTP-bd_dom"/>
</dbReference>
<evidence type="ECO:0000256" key="5">
    <source>
        <dbReference type="ARBA" id="ARBA00023128"/>
    </source>
</evidence>
<dbReference type="SUPFAM" id="SSF50447">
    <property type="entry name" value="Translation proteins"/>
    <property type="match status" value="1"/>
</dbReference>
<feature type="region of interest" description="Disordered" evidence="8">
    <location>
        <begin position="538"/>
        <end position="572"/>
    </location>
</feature>
<dbReference type="Proteomes" id="UP001610432">
    <property type="component" value="Unassembled WGS sequence"/>
</dbReference>
<evidence type="ECO:0000259" key="10">
    <source>
        <dbReference type="PROSITE" id="PS51722"/>
    </source>
</evidence>
<dbReference type="InterPro" id="IPR009000">
    <property type="entry name" value="Transl_B-barrel_sf"/>
</dbReference>
<feature type="region of interest" description="Disordered" evidence="8">
    <location>
        <begin position="1152"/>
        <end position="1245"/>
    </location>
</feature>
<gene>
    <name evidence="11" type="ORF">BJX67DRAFT_386027</name>
</gene>
<feature type="compositionally biased region" description="Polar residues" evidence="8">
    <location>
        <begin position="1191"/>
        <end position="1208"/>
    </location>
</feature>
<dbReference type="InterPro" id="IPR014721">
    <property type="entry name" value="Ribsml_uS5_D2-typ_fold_subgr"/>
</dbReference>
<dbReference type="Pfam" id="PF00009">
    <property type="entry name" value="GTP_EFTU"/>
    <property type="match status" value="1"/>
</dbReference>
<dbReference type="CDD" id="cd03700">
    <property type="entry name" value="EF2_snRNP_like_II"/>
    <property type="match status" value="1"/>
</dbReference>
<dbReference type="PROSITE" id="PS00301">
    <property type="entry name" value="G_TR_1"/>
    <property type="match status" value="1"/>
</dbReference>
<reference evidence="11 12" key="1">
    <citation type="submission" date="2024-07" db="EMBL/GenBank/DDBJ databases">
        <title>Section-level genome sequencing and comparative genomics of Aspergillus sections Usti and Cavernicolus.</title>
        <authorList>
            <consortium name="Lawrence Berkeley National Laboratory"/>
            <person name="Nybo J.L."/>
            <person name="Vesth T.C."/>
            <person name="Theobald S."/>
            <person name="Frisvad J.C."/>
            <person name="Larsen T.O."/>
            <person name="Kjaerboelling I."/>
            <person name="Rothschild-Mancinelli K."/>
            <person name="Lyhne E.K."/>
            <person name="Kogle M.E."/>
            <person name="Barry K."/>
            <person name="Clum A."/>
            <person name="Na H."/>
            <person name="Ledsgaard L."/>
            <person name="Lin J."/>
            <person name="Lipzen A."/>
            <person name="Kuo A."/>
            <person name="Riley R."/>
            <person name="Mondo S."/>
            <person name="Labutti K."/>
            <person name="Haridas S."/>
            <person name="Pangalinan J."/>
            <person name="Salamov A.A."/>
            <person name="Simmons B.A."/>
            <person name="Magnuson J.K."/>
            <person name="Chen J."/>
            <person name="Drula E."/>
            <person name="Henrissat B."/>
            <person name="Wiebenga A."/>
            <person name="Lubbers R.J."/>
            <person name="Gomes A.C."/>
            <person name="Macurrencykelacurrency M.R."/>
            <person name="Stajich J."/>
            <person name="Grigoriev I.V."/>
            <person name="Mortensen U.H."/>
            <person name="De Vries R.P."/>
            <person name="Baker S.E."/>
            <person name="Andersen M.R."/>
        </authorList>
    </citation>
    <scope>NUCLEOTIDE SEQUENCE [LARGE SCALE GENOMIC DNA]</scope>
    <source>
        <strain evidence="11 12">CBS 449.75</strain>
    </source>
</reference>
<evidence type="ECO:0000256" key="4">
    <source>
        <dbReference type="ARBA" id="ARBA00022946"/>
    </source>
</evidence>
<evidence type="ECO:0000256" key="6">
    <source>
        <dbReference type="ARBA" id="ARBA00023134"/>
    </source>
</evidence>
<evidence type="ECO:0000313" key="12">
    <source>
        <dbReference type="Proteomes" id="UP001610432"/>
    </source>
</evidence>
<comment type="caution">
    <text evidence="11">The sequence shown here is derived from an EMBL/GenBank/DDBJ whole genome shotgun (WGS) entry which is preliminary data.</text>
</comment>
<dbReference type="SMART" id="SM00889">
    <property type="entry name" value="EFG_IV"/>
    <property type="match status" value="1"/>
</dbReference>
<dbReference type="Gene3D" id="3.30.230.10">
    <property type="match status" value="1"/>
</dbReference>
<proteinExistence type="predicted"/>
<dbReference type="NCBIfam" id="TIGR00231">
    <property type="entry name" value="small_GTP"/>
    <property type="match status" value="1"/>
</dbReference>
<keyword evidence="4" id="KW-0809">Transit peptide</keyword>
<dbReference type="Gene3D" id="2.40.30.10">
    <property type="entry name" value="Translation factors"/>
    <property type="match status" value="1"/>
</dbReference>
<evidence type="ECO:0000256" key="1">
    <source>
        <dbReference type="ARBA" id="ARBA00017891"/>
    </source>
</evidence>
<dbReference type="Pfam" id="PF03144">
    <property type="entry name" value="GTP_EFTU_D2"/>
    <property type="match status" value="1"/>
</dbReference>
<dbReference type="InterPro" id="IPR035647">
    <property type="entry name" value="EFG_III/V"/>
</dbReference>
<feature type="transmembrane region" description="Helical" evidence="9">
    <location>
        <begin position="20"/>
        <end position="40"/>
    </location>
</feature>
<evidence type="ECO:0000256" key="7">
    <source>
        <dbReference type="ARBA" id="ARBA00024731"/>
    </source>
</evidence>
<dbReference type="PANTHER" id="PTHR32085">
    <property type="entry name" value="PROTEIN CSF1"/>
    <property type="match status" value="1"/>
</dbReference>
<keyword evidence="6" id="KW-0342">GTP-binding</keyword>
<dbReference type="InterPro" id="IPR005225">
    <property type="entry name" value="Small_GTP-bd"/>
</dbReference>
<dbReference type="InterPro" id="IPR041095">
    <property type="entry name" value="EFG_II"/>
</dbReference>
<dbReference type="Pfam" id="PF03764">
    <property type="entry name" value="EFG_IV"/>
    <property type="match status" value="1"/>
</dbReference>
<dbReference type="Pfam" id="PF14492">
    <property type="entry name" value="EFG_III"/>
    <property type="match status" value="1"/>
</dbReference>
<dbReference type="Gene3D" id="3.40.50.300">
    <property type="entry name" value="P-loop containing nucleotide triphosphate hydrolases"/>
    <property type="match status" value="1"/>
</dbReference>
<dbReference type="Pfam" id="PF00679">
    <property type="entry name" value="EFG_C"/>
    <property type="match status" value="1"/>
</dbReference>
<dbReference type="SUPFAM" id="SSF54211">
    <property type="entry name" value="Ribosomal protein S5 domain 2-like"/>
    <property type="match status" value="1"/>
</dbReference>
<dbReference type="PRINTS" id="PR00315">
    <property type="entry name" value="ELONGATNFCT"/>
</dbReference>
<keyword evidence="3" id="KW-0648">Protein biosynthesis</keyword>
<dbReference type="InterPro" id="IPR031157">
    <property type="entry name" value="G_TR_CS"/>
</dbReference>
<evidence type="ECO:0000256" key="9">
    <source>
        <dbReference type="SAM" id="Phobius"/>
    </source>
</evidence>
<protein>
    <recommendedName>
        <fullName evidence="1">Elongation factor 2</fullName>
    </recommendedName>
</protein>
<dbReference type="Pfam" id="PF25038">
    <property type="entry name" value="Csf1_C"/>
    <property type="match status" value="1"/>
</dbReference>
<feature type="compositionally biased region" description="Basic residues" evidence="8">
    <location>
        <begin position="552"/>
        <end position="563"/>
    </location>
</feature>
<dbReference type="CDD" id="cd16261">
    <property type="entry name" value="EF2_snRNP_III"/>
    <property type="match status" value="1"/>
</dbReference>
<dbReference type="InterPro" id="IPR048636">
    <property type="entry name" value="Csf1_N"/>
</dbReference>
<feature type="compositionally biased region" description="Polar residues" evidence="8">
    <location>
        <begin position="1221"/>
        <end position="1234"/>
    </location>
</feature>
<dbReference type="Gene3D" id="3.30.70.870">
    <property type="entry name" value="Elongation Factor G (Translational Gtpase), domain 3"/>
    <property type="match status" value="1"/>
</dbReference>
<keyword evidence="12" id="KW-1185">Reference proteome</keyword>
<dbReference type="InterPro" id="IPR004161">
    <property type="entry name" value="EFTu-like_2"/>
</dbReference>
<dbReference type="GeneID" id="98149053"/>
<dbReference type="RefSeq" id="XP_070880986.1">
    <property type="nucleotide sequence ID" value="XM_071033981.1"/>
</dbReference>
<dbReference type="EMBL" id="JBFXLQ010000075">
    <property type="protein sequence ID" value="KAL2861092.1"/>
    <property type="molecule type" value="Genomic_DNA"/>
</dbReference>
<dbReference type="InterPro" id="IPR020568">
    <property type="entry name" value="Ribosomal_Su5_D2-typ_SF"/>
</dbReference>
<dbReference type="Gene3D" id="3.30.70.240">
    <property type="match status" value="1"/>
</dbReference>
<keyword evidence="5" id="KW-0496">Mitochondrion</keyword>
<dbReference type="CDD" id="cd01681">
    <property type="entry name" value="aeEF2_snRNP_like_IV"/>
    <property type="match status" value="1"/>
</dbReference>
<feature type="region of interest" description="Disordered" evidence="8">
    <location>
        <begin position="315"/>
        <end position="335"/>
    </location>
</feature>
<dbReference type="PROSITE" id="PS51722">
    <property type="entry name" value="G_TR_2"/>
    <property type="match status" value="1"/>
</dbReference>
<dbReference type="PANTHER" id="PTHR32085:SF3">
    <property type="entry name" value="PROTEIN CSF1"/>
    <property type="match status" value="1"/>
</dbReference>
<feature type="domain" description="Tr-type G" evidence="10">
    <location>
        <begin position="3194"/>
        <end position="3431"/>
    </location>
</feature>
<feature type="region of interest" description="Disordered" evidence="8">
    <location>
        <begin position="1284"/>
        <end position="1311"/>
    </location>
</feature>
<dbReference type="SUPFAM" id="SSF54980">
    <property type="entry name" value="EF-G C-terminal domain-like"/>
    <property type="match status" value="2"/>
</dbReference>
<dbReference type="Pfam" id="PF21678">
    <property type="entry name" value="Csf1_N"/>
    <property type="match status" value="2"/>
</dbReference>
<keyword evidence="9" id="KW-0812">Transmembrane</keyword>